<dbReference type="EMBL" id="JYDW01000692">
    <property type="protein sequence ID" value="KRZ47556.1"/>
    <property type="molecule type" value="Genomic_DNA"/>
</dbReference>
<evidence type="ECO:0000313" key="3">
    <source>
        <dbReference type="Proteomes" id="UP000054721"/>
    </source>
</evidence>
<protein>
    <submittedName>
        <fullName evidence="2">Uncharacterized protein</fullName>
    </submittedName>
</protein>
<keyword evidence="1" id="KW-0472">Membrane</keyword>
<comment type="caution">
    <text evidence="2">The sequence shown here is derived from an EMBL/GenBank/DDBJ whole genome shotgun (WGS) entry which is preliminary data.</text>
</comment>
<reference evidence="2 3" key="1">
    <citation type="submission" date="2015-05" db="EMBL/GenBank/DDBJ databases">
        <title>Evolution of Trichinella species and genotypes.</title>
        <authorList>
            <person name="Korhonen P.K."/>
            <person name="Edoardo P."/>
            <person name="Giuseppe L.R."/>
            <person name="Gasser R.B."/>
        </authorList>
    </citation>
    <scope>NUCLEOTIDE SEQUENCE [LARGE SCALE GENOMIC DNA]</scope>
    <source>
        <strain evidence="2">ISS10</strain>
    </source>
</reference>
<gene>
    <name evidence="2" type="ORF">T02_14934</name>
</gene>
<keyword evidence="1" id="KW-0812">Transmembrane</keyword>
<organism evidence="2 3">
    <name type="scientific">Trichinella nativa</name>
    <dbReference type="NCBI Taxonomy" id="6335"/>
    <lineage>
        <taxon>Eukaryota</taxon>
        <taxon>Metazoa</taxon>
        <taxon>Ecdysozoa</taxon>
        <taxon>Nematoda</taxon>
        <taxon>Enoplea</taxon>
        <taxon>Dorylaimia</taxon>
        <taxon>Trichinellida</taxon>
        <taxon>Trichinellidae</taxon>
        <taxon>Trichinella</taxon>
    </lineage>
</organism>
<proteinExistence type="predicted"/>
<evidence type="ECO:0000313" key="2">
    <source>
        <dbReference type="EMBL" id="KRZ47556.1"/>
    </source>
</evidence>
<name>A0A0V1KJV6_9BILA</name>
<sequence>MSYCFKRDVTKLQTIQIKIDKVHRKQNPVGCAAPQQFIKGMFLSQLFNCEFVNRFRYVIRMATAIQWIAMVVAMLYLFVQYRKAKNTAWRRRRAIRHHQVLKDIGCFKWVPLRLYSKVPSGKYLCGRNKQQMAFKKIVAVRRDPPLNRIMEQMKPVKISRKNRIVPPKDVILLTIDL</sequence>
<evidence type="ECO:0000256" key="1">
    <source>
        <dbReference type="SAM" id="Phobius"/>
    </source>
</evidence>
<dbReference type="Proteomes" id="UP000054721">
    <property type="component" value="Unassembled WGS sequence"/>
</dbReference>
<accession>A0A0V1KJV6</accession>
<keyword evidence="1" id="KW-1133">Transmembrane helix</keyword>
<dbReference type="OrthoDB" id="5918764at2759"/>
<dbReference type="AlphaFoldDB" id="A0A0V1KJV6"/>
<keyword evidence="3" id="KW-1185">Reference proteome</keyword>
<feature type="transmembrane region" description="Helical" evidence="1">
    <location>
        <begin position="57"/>
        <end position="79"/>
    </location>
</feature>